<proteinExistence type="evidence at transcript level"/>
<dbReference type="EMBL" id="GANO01004830">
    <property type="protein sequence ID" value="JAB55041.1"/>
    <property type="molecule type" value="mRNA"/>
</dbReference>
<feature type="compositionally biased region" description="Polar residues" evidence="1">
    <location>
        <begin position="557"/>
        <end position="567"/>
    </location>
</feature>
<protein>
    <submittedName>
        <fullName evidence="3">Putative cyclin-like f-box</fullName>
    </submittedName>
</protein>
<dbReference type="Gene3D" id="3.40.50.10190">
    <property type="entry name" value="BRCT domain"/>
    <property type="match status" value="1"/>
</dbReference>
<dbReference type="SMART" id="SM00292">
    <property type="entry name" value="BRCT"/>
    <property type="match status" value="1"/>
</dbReference>
<dbReference type="SUPFAM" id="SSF52113">
    <property type="entry name" value="BRCT domain"/>
    <property type="match status" value="1"/>
</dbReference>
<reference evidence="3" key="1">
    <citation type="journal article" date="2014" name="Insect Biochem. Mol. Biol.">
        <title>An insight into the sialome of the frog biting fly, Corethrella appendiculata.</title>
        <authorList>
            <person name="Ribeiro J.M.C."/>
            <person name="Chagas A.C."/>
            <person name="Pham V.M."/>
            <person name="Lounibos L.P."/>
            <person name="Calvo E."/>
        </authorList>
    </citation>
    <scope>NUCLEOTIDE SEQUENCE</scope>
    <source>
        <tissue evidence="3">Salivary glands</tissue>
    </source>
</reference>
<evidence type="ECO:0000313" key="3">
    <source>
        <dbReference type="EMBL" id="JAB55041.1"/>
    </source>
</evidence>
<dbReference type="GO" id="GO:0000278">
    <property type="term" value="P:mitotic cell cycle"/>
    <property type="evidence" value="ECO:0007669"/>
    <property type="project" value="TreeGrafter"/>
</dbReference>
<evidence type="ECO:0000256" key="1">
    <source>
        <dbReference type="SAM" id="MobiDB-lite"/>
    </source>
</evidence>
<accession>U5ELM8</accession>
<feature type="region of interest" description="Disordered" evidence="1">
    <location>
        <begin position="541"/>
        <end position="573"/>
    </location>
</feature>
<feature type="compositionally biased region" description="Low complexity" evidence="1">
    <location>
        <begin position="45"/>
        <end position="57"/>
    </location>
</feature>
<dbReference type="AlphaFoldDB" id="U5ELM8"/>
<sequence length="999" mass="111499">MNLLLNSFTPTPNPRSENDLKIRASLAFSLSSSVGKNLSSSLSNNNNFTSINNNNSNVQQQQNTPKMNNLVRRLSMRDETLMRILSTSKIDQPLSEASSVSSVSDEYFECRNDENTPPPSVHGDVDDILRCCTPPNASDLASAITPRFKNHPLYSRIYKDLQSPSASTRIRAIRALQSPSKRDNYCNFDVSHTEQDIITNEERNPPPQKTLKEVMKDICVYIEYRSESDNRTEGIKRIVGEMGAKVNDKLYRNTTHVIFKDGLVSTYQKAKKMNIPIVSILWIDSCKRQKQIVDPAKFPISNLHRYENPDLYKKIRRQKSMQPNADMIANGLIGAKKPNKKAVVSTKLSPKAKIPTIRRRKDGLDKILEDFQNEILNTPDKVDEEDEIIMAGPLRLLEKIRNSPLPTATITSKNKSFDSTSSSSSGISKQSSDISEKDSLADETVIENSQPRSKPLKTNTKKSRKSLFSDGSEDAENSRRRSKTVTTGAVPVTEKPNRRKTMFIAKPQTEEEKSTPPSVASRTRRRTTVFEKAQENGVETFTTPTPAKQSARRRTMFKTNESTSVEQQPEEPVSMEISKTHSNHSDNVSQEMTPAQNKNRRRTLFTPNLTAAGDFLNEMTELNINKKTARKTVLTPAPMDVSLPKTPNILKPTELFTTPVQASVRATATFSTTASTNKRHTLFTPTPMHLDTPKAPFQTPSSVASSSIVKQKTRTVLEEYQSSITFNSTKTPMSEKRRTIFDISMDVLDSRIAQINKNAKLNSSSAAPAYLSSSTSSSSSASIISKTSSDFSSSISSSSSQPEPPKTPAAVNKQTQLDEFYKKQIKSSEKITLTASNKRKTLAECFESFHKDNGSTTTSQEEHAEIVLPKKRKLYALPSLDFTPEPIPKTAENLRRVSFSANKITSLIENPNKKSRMSMMPAAITKSAGPKIKQTAKSLAAAQATKNRTQILLQQEQQHQLKLPSTQSTKFNFLPSKYQKPVIATTNLHKPQLELVHKV</sequence>
<dbReference type="PROSITE" id="PS50172">
    <property type="entry name" value="BRCT"/>
    <property type="match status" value="1"/>
</dbReference>
<dbReference type="InterPro" id="IPR022047">
    <property type="entry name" value="Microcephalin-like"/>
</dbReference>
<feature type="compositionally biased region" description="Low complexity" evidence="1">
    <location>
        <begin position="412"/>
        <end position="433"/>
    </location>
</feature>
<name>U5ELM8_9DIPT</name>
<dbReference type="PANTHER" id="PTHR14625:SF3">
    <property type="entry name" value="MICROCEPHALIN"/>
    <property type="match status" value="1"/>
</dbReference>
<organism evidence="3">
    <name type="scientific">Corethrella appendiculata</name>
    <dbReference type="NCBI Taxonomy" id="1370023"/>
    <lineage>
        <taxon>Eukaryota</taxon>
        <taxon>Metazoa</taxon>
        <taxon>Ecdysozoa</taxon>
        <taxon>Arthropoda</taxon>
        <taxon>Hexapoda</taxon>
        <taxon>Insecta</taxon>
        <taxon>Pterygota</taxon>
        <taxon>Neoptera</taxon>
        <taxon>Endopterygota</taxon>
        <taxon>Diptera</taxon>
        <taxon>Nematocera</taxon>
        <taxon>Culicoidea</taxon>
        <taxon>Chaoboridae</taxon>
        <taxon>Corethrella</taxon>
    </lineage>
</organism>
<dbReference type="InterPro" id="IPR001357">
    <property type="entry name" value="BRCT_dom"/>
</dbReference>
<evidence type="ECO:0000259" key="2">
    <source>
        <dbReference type="PROSITE" id="PS50172"/>
    </source>
</evidence>
<dbReference type="InterPro" id="IPR036420">
    <property type="entry name" value="BRCT_dom_sf"/>
</dbReference>
<dbReference type="Pfam" id="PF12738">
    <property type="entry name" value="PTCB-BRCT"/>
    <property type="match status" value="1"/>
</dbReference>
<feature type="compositionally biased region" description="Polar residues" evidence="1">
    <location>
        <begin position="58"/>
        <end position="67"/>
    </location>
</feature>
<feature type="domain" description="BRCT" evidence="2">
    <location>
        <begin position="210"/>
        <end position="300"/>
    </location>
</feature>
<feature type="region of interest" description="Disordered" evidence="1">
    <location>
        <begin position="407"/>
        <end position="525"/>
    </location>
</feature>
<dbReference type="PANTHER" id="PTHR14625">
    <property type="entry name" value="MICROCEPHALIN"/>
    <property type="match status" value="1"/>
</dbReference>
<feature type="region of interest" description="Disordered" evidence="1">
    <location>
        <begin position="45"/>
        <end position="67"/>
    </location>
</feature>
<feature type="compositionally biased region" description="Polar residues" evidence="1">
    <location>
        <begin position="446"/>
        <end position="458"/>
    </location>
</feature>
<dbReference type="CDD" id="cd17716">
    <property type="entry name" value="BRCT_microcephalin_rpt1"/>
    <property type="match status" value="1"/>
</dbReference>